<dbReference type="Proteomes" id="UP000199158">
    <property type="component" value="Unassembled WGS sequence"/>
</dbReference>
<dbReference type="EMBL" id="FOCG01000001">
    <property type="protein sequence ID" value="SEM48110.1"/>
    <property type="molecule type" value="Genomic_DNA"/>
</dbReference>
<dbReference type="RefSeq" id="WP_205408570.1">
    <property type="nucleotide sequence ID" value="NZ_FOCG01000001.1"/>
</dbReference>
<dbReference type="AlphaFoldDB" id="A0A1H7YPU0"/>
<accession>A0A1H7YPU0</accession>
<comment type="similarity">
    <text evidence="1 2">Belongs to the UPF0178 family.</text>
</comment>
<evidence type="ECO:0000313" key="3">
    <source>
        <dbReference type="EMBL" id="SEM48110.1"/>
    </source>
</evidence>
<evidence type="ECO:0000313" key="4">
    <source>
        <dbReference type="Proteomes" id="UP000199158"/>
    </source>
</evidence>
<gene>
    <name evidence="3" type="ORF">SAMN05216180_0169</name>
</gene>
<sequence length="146" mass="15744">MKILIDADGCPVVDSAIRLAKQHEKEVIILCDTSHVFERENARTITVSKGADSVDFVLVNMVQKGDLVITQDYGLAAMCLAKGAVPLNQNGLIYTNDNIDSLLLARHTAKKIRNAGGRLKGSAKRTCEQDEAFTNALSSLLSSTPS</sequence>
<organism evidence="3 4">
    <name type="scientific">Hydrogenoanaerobacterium saccharovorans</name>
    <dbReference type="NCBI Taxonomy" id="474960"/>
    <lineage>
        <taxon>Bacteria</taxon>
        <taxon>Bacillati</taxon>
        <taxon>Bacillota</taxon>
        <taxon>Clostridia</taxon>
        <taxon>Eubacteriales</taxon>
        <taxon>Oscillospiraceae</taxon>
        <taxon>Hydrogenoanaerobacterium</taxon>
    </lineage>
</organism>
<evidence type="ECO:0000256" key="2">
    <source>
        <dbReference type="HAMAP-Rule" id="MF_00489"/>
    </source>
</evidence>
<reference evidence="3 4" key="1">
    <citation type="submission" date="2016-10" db="EMBL/GenBank/DDBJ databases">
        <authorList>
            <person name="de Groot N.N."/>
        </authorList>
    </citation>
    <scope>NUCLEOTIDE SEQUENCE [LARGE SCALE GENOMIC DNA]</scope>
    <source>
        <strain evidence="3 4">CGMCC 1.5070</strain>
    </source>
</reference>
<dbReference type="PANTHER" id="PTHR35146">
    <property type="entry name" value="UPF0178 PROTEIN YAII"/>
    <property type="match status" value="1"/>
</dbReference>
<dbReference type="STRING" id="474960.SAMN05216180_0169"/>
<dbReference type="PANTHER" id="PTHR35146:SF1">
    <property type="entry name" value="UPF0178 PROTEIN YAII"/>
    <property type="match status" value="1"/>
</dbReference>
<dbReference type="HAMAP" id="MF_00489">
    <property type="entry name" value="UPF0178"/>
    <property type="match status" value="1"/>
</dbReference>
<dbReference type="NCBIfam" id="NF001095">
    <property type="entry name" value="PRK00124.1"/>
    <property type="match status" value="1"/>
</dbReference>
<dbReference type="Pfam" id="PF02639">
    <property type="entry name" value="DUF188"/>
    <property type="match status" value="1"/>
</dbReference>
<proteinExistence type="inferred from homology"/>
<protein>
    <recommendedName>
        <fullName evidence="2">UPF0178 protein SAMN05216180_0169</fullName>
    </recommendedName>
</protein>
<dbReference type="InterPro" id="IPR003791">
    <property type="entry name" value="UPF0178"/>
</dbReference>
<name>A0A1H7YPU0_9FIRM</name>
<evidence type="ECO:0000256" key="1">
    <source>
        <dbReference type="ARBA" id="ARBA00008522"/>
    </source>
</evidence>
<keyword evidence="4" id="KW-1185">Reference proteome</keyword>